<evidence type="ECO:0000313" key="2">
    <source>
        <dbReference type="EMBL" id="KZM82946.1"/>
    </source>
</evidence>
<dbReference type="EMBL" id="LNRQ01000009">
    <property type="protein sequence ID" value="KZM82946.1"/>
    <property type="molecule type" value="Genomic_DNA"/>
</dbReference>
<feature type="signal peptide" evidence="1">
    <location>
        <begin position="1"/>
        <end position="28"/>
    </location>
</feature>
<dbReference type="OrthoDB" id="905355at2759"/>
<name>A0A175YGZ3_DAUCS</name>
<keyword evidence="1" id="KW-0732">Signal</keyword>
<organism evidence="2">
    <name type="scientific">Daucus carota subsp. sativus</name>
    <name type="common">Carrot</name>
    <dbReference type="NCBI Taxonomy" id="79200"/>
    <lineage>
        <taxon>Eukaryota</taxon>
        <taxon>Viridiplantae</taxon>
        <taxon>Streptophyta</taxon>
        <taxon>Embryophyta</taxon>
        <taxon>Tracheophyta</taxon>
        <taxon>Spermatophyta</taxon>
        <taxon>Magnoliopsida</taxon>
        <taxon>eudicotyledons</taxon>
        <taxon>Gunneridae</taxon>
        <taxon>Pentapetalae</taxon>
        <taxon>asterids</taxon>
        <taxon>campanulids</taxon>
        <taxon>Apiales</taxon>
        <taxon>Apiaceae</taxon>
        <taxon>Apioideae</taxon>
        <taxon>Scandiceae</taxon>
        <taxon>Daucinae</taxon>
        <taxon>Daucus</taxon>
        <taxon>Daucus sect. Daucus</taxon>
    </lineage>
</organism>
<gene>
    <name evidence="2" type="ORF">DCAR_030515</name>
    <name evidence="3" type="ORF">DCAR_0935444</name>
</gene>
<feature type="chain" id="PRO_5008044603" evidence="1">
    <location>
        <begin position="29"/>
        <end position="168"/>
    </location>
</feature>
<protein>
    <submittedName>
        <fullName evidence="2">Uncharacterized protein</fullName>
    </submittedName>
</protein>
<dbReference type="PANTHER" id="PTHR34458">
    <property type="entry name" value="POLLEN OLE E 1 ALLERGEN AND EXTENSIN FAMILY PROTEIN-RELATED"/>
    <property type="match status" value="1"/>
</dbReference>
<dbReference type="AlphaFoldDB" id="A0A175YGZ3"/>
<dbReference type="PANTHER" id="PTHR34458:SF5">
    <property type="entry name" value="POLLEN OLE E 1 ALLERGEN AND EXTENSIN FAMILY PROTEIN"/>
    <property type="match status" value="1"/>
</dbReference>
<evidence type="ECO:0000313" key="4">
    <source>
        <dbReference type="Proteomes" id="UP000077755"/>
    </source>
</evidence>
<reference evidence="2" key="1">
    <citation type="journal article" date="2016" name="Nat. Genet.">
        <title>A high-quality carrot genome assembly provides new insights into carotenoid accumulation and asterid genome evolution.</title>
        <authorList>
            <person name="Iorizzo M."/>
            <person name="Ellison S."/>
            <person name="Senalik D."/>
            <person name="Zeng P."/>
            <person name="Satapoomin P."/>
            <person name="Huang J."/>
            <person name="Bowman M."/>
            <person name="Iovene M."/>
            <person name="Sanseverino W."/>
            <person name="Cavagnaro P."/>
            <person name="Yildiz M."/>
            <person name="Macko-Podgorni A."/>
            <person name="Moranska E."/>
            <person name="Grzebelus E."/>
            <person name="Grzebelus D."/>
            <person name="Ashrafi H."/>
            <person name="Zheng Z."/>
            <person name="Cheng S."/>
            <person name="Spooner D."/>
            <person name="Van Deynze A."/>
            <person name="Simon P."/>
        </authorList>
    </citation>
    <scope>NUCLEOTIDE SEQUENCE [LARGE SCALE GENOMIC DNA]</scope>
    <source>
        <tissue evidence="2">Leaf</tissue>
    </source>
</reference>
<proteinExistence type="predicted"/>
<dbReference type="EMBL" id="CP093351">
    <property type="protein sequence ID" value="WOH15897.1"/>
    <property type="molecule type" value="Genomic_DNA"/>
</dbReference>
<keyword evidence="4" id="KW-1185">Reference proteome</keyword>
<dbReference type="Gramene" id="KZM82946">
    <property type="protein sequence ID" value="KZM82946"/>
    <property type="gene ID" value="DCAR_030515"/>
</dbReference>
<dbReference type="InterPro" id="IPR040404">
    <property type="entry name" value="Phylloplanin-like"/>
</dbReference>
<dbReference type="Pfam" id="PF01190">
    <property type="entry name" value="Pollen_Ole_e_1"/>
    <property type="match status" value="1"/>
</dbReference>
<sequence>MASFNSVVFLSLLVAVSAFMAAPSTVEAGVREVENVINVTGKVPCAYNTTILRNGSLAGPRFPNATVQLQCGKNNTIEGTNTTNSNGTFSILVRFNESLLQTLIQSVKIVKNCSVAVVTPLSTCNANLTSNGTLRSPLDKDRIDRQGDIRMFILTAEMFKFENRTQTM</sequence>
<evidence type="ECO:0000313" key="3">
    <source>
        <dbReference type="EMBL" id="WOH15897.1"/>
    </source>
</evidence>
<reference evidence="3" key="2">
    <citation type="submission" date="2022-03" db="EMBL/GenBank/DDBJ databases">
        <title>Draft title - Genomic analysis of global carrot germplasm unveils the trajectory of domestication and the origin of high carotenoid orange carrot.</title>
        <authorList>
            <person name="Iorizzo M."/>
            <person name="Ellison S."/>
            <person name="Senalik D."/>
            <person name="Macko-Podgorni A."/>
            <person name="Grzebelus D."/>
            <person name="Bostan H."/>
            <person name="Rolling W."/>
            <person name="Curaba J."/>
            <person name="Simon P."/>
        </authorList>
    </citation>
    <scope>NUCLEOTIDE SEQUENCE</scope>
    <source>
        <tissue evidence="3">Leaf</tissue>
    </source>
</reference>
<dbReference type="Proteomes" id="UP000077755">
    <property type="component" value="Chromosome 9"/>
</dbReference>
<evidence type="ECO:0000256" key="1">
    <source>
        <dbReference type="SAM" id="SignalP"/>
    </source>
</evidence>
<accession>A0A175YGZ3</accession>